<dbReference type="EMBL" id="BPQG01000116">
    <property type="protein sequence ID" value="GJD47127.1"/>
    <property type="molecule type" value="Genomic_DNA"/>
</dbReference>
<keyword evidence="6" id="KW-0788">Thiol protease</keyword>
<keyword evidence="4" id="KW-0645">Protease</keyword>
<dbReference type="PRINTS" id="PR00706">
    <property type="entry name" value="PYROGLUPTASE"/>
</dbReference>
<keyword evidence="10" id="KW-1185">Reference proteome</keyword>
<evidence type="ECO:0000256" key="6">
    <source>
        <dbReference type="ARBA" id="ARBA00022807"/>
    </source>
</evidence>
<sequence>MSPTASSEAPVLLITGFGPFPGMPRNPSAALARRLERSSRLRLALGRALRVRVLDTTYDAVGTQLVPALAEAPAAVLMLGVASRAKRIRVEARACNRASRFYPDASGRPSASLTLDPAEPAARHAVVAPQALAILRRHGLAVVGSRDAGRYLCNASYFRALAEPCPVLFVHIPPVSSAKRPRDAVRPRRGRLDPAAQAQALTEVALFLCVRGRAAARTR</sequence>
<dbReference type="InterPro" id="IPR036440">
    <property type="entry name" value="Peptidase_C15-like_sf"/>
</dbReference>
<keyword evidence="3" id="KW-0963">Cytoplasm</keyword>
<proteinExistence type="inferred from homology"/>
<dbReference type="SUPFAM" id="SSF53182">
    <property type="entry name" value="Pyrrolidone carboxyl peptidase (pyroglutamate aminopeptidase)"/>
    <property type="match status" value="1"/>
</dbReference>
<comment type="similarity">
    <text evidence="1">Belongs to the peptidase C15 family.</text>
</comment>
<dbReference type="InterPro" id="IPR016125">
    <property type="entry name" value="Peptidase_C15-like"/>
</dbReference>
<name>A0ABQ4QPE6_9HYPH</name>
<dbReference type="RefSeq" id="WP_281407953.1">
    <property type="nucleotide sequence ID" value="NZ_BPQG01000116.1"/>
</dbReference>
<evidence type="ECO:0000256" key="7">
    <source>
        <dbReference type="ARBA" id="ARBA00030836"/>
    </source>
</evidence>
<accession>A0ABQ4QPE6</accession>
<dbReference type="PANTHER" id="PTHR23402:SF1">
    <property type="entry name" value="PYROGLUTAMYL-PEPTIDASE I"/>
    <property type="match status" value="1"/>
</dbReference>
<evidence type="ECO:0000313" key="9">
    <source>
        <dbReference type="EMBL" id="GJD47127.1"/>
    </source>
</evidence>
<evidence type="ECO:0000256" key="2">
    <source>
        <dbReference type="ARBA" id="ARBA00019191"/>
    </source>
</evidence>
<organism evidence="9 10">
    <name type="scientific">Methylobacterium cerastii</name>
    <dbReference type="NCBI Taxonomy" id="932741"/>
    <lineage>
        <taxon>Bacteria</taxon>
        <taxon>Pseudomonadati</taxon>
        <taxon>Pseudomonadota</taxon>
        <taxon>Alphaproteobacteria</taxon>
        <taxon>Hyphomicrobiales</taxon>
        <taxon>Methylobacteriaceae</taxon>
        <taxon>Methylobacterium</taxon>
    </lineage>
</organism>
<dbReference type="Pfam" id="PF01470">
    <property type="entry name" value="Peptidase_C15"/>
    <property type="match status" value="1"/>
</dbReference>
<evidence type="ECO:0000256" key="1">
    <source>
        <dbReference type="ARBA" id="ARBA00006641"/>
    </source>
</evidence>
<keyword evidence="5" id="KW-0378">Hydrolase</keyword>
<dbReference type="Proteomes" id="UP001055117">
    <property type="component" value="Unassembled WGS sequence"/>
</dbReference>
<evidence type="ECO:0000256" key="3">
    <source>
        <dbReference type="ARBA" id="ARBA00022490"/>
    </source>
</evidence>
<dbReference type="Gene3D" id="3.40.630.20">
    <property type="entry name" value="Peptidase C15, pyroglutamyl peptidase I-like"/>
    <property type="match status" value="1"/>
</dbReference>
<evidence type="ECO:0000256" key="8">
    <source>
        <dbReference type="ARBA" id="ARBA00031559"/>
    </source>
</evidence>
<dbReference type="PANTHER" id="PTHR23402">
    <property type="entry name" value="PROTEASE FAMILY C15 PYROGLUTAMYL-PEPTIDASE I-RELATED"/>
    <property type="match status" value="1"/>
</dbReference>
<protein>
    <recommendedName>
        <fullName evidence="2">Pyrrolidone-carboxylate peptidase</fullName>
    </recommendedName>
    <alternativeName>
        <fullName evidence="7">5-oxoprolyl-peptidase</fullName>
    </alternativeName>
    <alternativeName>
        <fullName evidence="8">Pyroglutamyl-peptidase I</fullName>
    </alternativeName>
</protein>
<dbReference type="InterPro" id="IPR000816">
    <property type="entry name" value="Peptidase_C15"/>
</dbReference>
<comment type="caution">
    <text evidence="9">The sequence shown here is derived from an EMBL/GenBank/DDBJ whole genome shotgun (WGS) entry which is preliminary data.</text>
</comment>
<gene>
    <name evidence="9" type="primary">pcp</name>
    <name evidence="9" type="ORF">AFCDBAGC_5013</name>
</gene>
<evidence type="ECO:0000313" key="10">
    <source>
        <dbReference type="Proteomes" id="UP001055117"/>
    </source>
</evidence>
<reference evidence="9 10" key="1">
    <citation type="journal article" date="2021" name="Front. Microbiol.">
        <title>Comprehensive Comparative Genomics and Phenotyping of Methylobacterium Species.</title>
        <authorList>
            <person name="Alessa O."/>
            <person name="Ogura Y."/>
            <person name="Fujitani Y."/>
            <person name="Takami H."/>
            <person name="Hayashi T."/>
            <person name="Sahin N."/>
            <person name="Tani A."/>
        </authorList>
    </citation>
    <scope>NUCLEOTIDE SEQUENCE [LARGE SCALE GENOMIC DNA]</scope>
    <source>
        <strain evidence="9 10">DSM 23679</strain>
    </source>
</reference>
<evidence type="ECO:0000256" key="4">
    <source>
        <dbReference type="ARBA" id="ARBA00022670"/>
    </source>
</evidence>
<evidence type="ECO:0000256" key="5">
    <source>
        <dbReference type="ARBA" id="ARBA00022801"/>
    </source>
</evidence>